<evidence type="ECO:0000256" key="1">
    <source>
        <dbReference type="ARBA" id="ARBA00007374"/>
    </source>
</evidence>
<dbReference type="PANTHER" id="PTHR12400">
    <property type="entry name" value="INOSITOL POLYPHOSPHATE KINASE"/>
    <property type="match status" value="1"/>
</dbReference>
<comment type="function">
    <text evidence="8">Inositol phosphate kinase with a broad substrate specificity.</text>
</comment>
<keyword evidence="5 8" id="KW-0067">ATP-binding</keyword>
<dbReference type="EC" id="2.7.1.140" evidence="8"/>
<dbReference type="EMBL" id="BRXU01000022">
    <property type="protein sequence ID" value="GLC58399.1"/>
    <property type="molecule type" value="Genomic_DNA"/>
</dbReference>
<evidence type="ECO:0000256" key="7">
    <source>
        <dbReference type="ARBA" id="ARBA00036525"/>
    </source>
</evidence>
<keyword evidence="2 8" id="KW-0808">Transferase</keyword>
<evidence type="ECO:0000256" key="5">
    <source>
        <dbReference type="ARBA" id="ARBA00022840"/>
    </source>
</evidence>
<proteinExistence type="inferred from homology"/>
<comment type="similarity">
    <text evidence="1 8">Belongs to the inositol phosphokinase (IPK) family.</text>
</comment>
<dbReference type="Pfam" id="PF03770">
    <property type="entry name" value="IPK"/>
    <property type="match status" value="1"/>
</dbReference>
<dbReference type="PANTHER" id="PTHR12400:SF51">
    <property type="entry name" value="INOSITOL POLYPHOSPHATE MULTIKINASE"/>
    <property type="match status" value="1"/>
</dbReference>
<dbReference type="Proteomes" id="UP001165080">
    <property type="component" value="Unassembled WGS sequence"/>
</dbReference>
<comment type="catalytic activity">
    <reaction evidence="7 8">
        <text>1D-myo-inositol 1,3,4,6-tetrakisphosphate + ATP = 1D-myo-inositol 1,3,4,5,6-pentakisphosphate + ADP + H(+)</text>
        <dbReference type="Rhea" id="RHEA:12717"/>
        <dbReference type="ChEBI" id="CHEBI:15378"/>
        <dbReference type="ChEBI" id="CHEBI:30616"/>
        <dbReference type="ChEBI" id="CHEBI:57660"/>
        <dbReference type="ChEBI" id="CHEBI:57733"/>
        <dbReference type="ChEBI" id="CHEBI:456216"/>
        <dbReference type="EC" id="2.7.1.140"/>
    </reaction>
</comment>
<dbReference type="GO" id="GO:0005634">
    <property type="term" value="C:nucleus"/>
    <property type="evidence" value="ECO:0007669"/>
    <property type="project" value="TreeGrafter"/>
</dbReference>
<evidence type="ECO:0000256" key="2">
    <source>
        <dbReference type="ARBA" id="ARBA00022679"/>
    </source>
</evidence>
<evidence type="ECO:0000256" key="8">
    <source>
        <dbReference type="RuleBase" id="RU363090"/>
    </source>
</evidence>
<comment type="catalytic activity">
    <reaction evidence="6 8">
        <text>1D-myo-inositol 1,4,5-trisphosphate + 2 ATP = 1D-myo-inositol 1,3,4,5,6-pentakisphosphate + 2 ADP + 2 H(+)</text>
        <dbReference type="Rhea" id="RHEA:32359"/>
        <dbReference type="ChEBI" id="CHEBI:15378"/>
        <dbReference type="ChEBI" id="CHEBI:30616"/>
        <dbReference type="ChEBI" id="CHEBI:57733"/>
        <dbReference type="ChEBI" id="CHEBI:203600"/>
        <dbReference type="ChEBI" id="CHEBI:456216"/>
        <dbReference type="EC" id="2.7.1.151"/>
    </reaction>
</comment>
<dbReference type="InterPro" id="IPR038286">
    <property type="entry name" value="IPK_sf"/>
</dbReference>
<dbReference type="GO" id="GO:0005737">
    <property type="term" value="C:cytoplasm"/>
    <property type="evidence" value="ECO:0007669"/>
    <property type="project" value="TreeGrafter"/>
</dbReference>
<name>A0A9W6BU24_9CHLO</name>
<dbReference type="AlphaFoldDB" id="A0A9W6BU24"/>
<reference evidence="9 10" key="1">
    <citation type="journal article" date="2023" name="Commun. Biol.">
        <title>Reorganization of the ancestral sex-determining regions during the evolution of trioecy in Pleodorina starrii.</title>
        <authorList>
            <person name="Takahashi K."/>
            <person name="Suzuki S."/>
            <person name="Kawai-Toyooka H."/>
            <person name="Yamamoto K."/>
            <person name="Hamaji T."/>
            <person name="Ootsuki R."/>
            <person name="Yamaguchi H."/>
            <person name="Kawachi M."/>
            <person name="Higashiyama T."/>
            <person name="Nozaki H."/>
        </authorList>
    </citation>
    <scope>NUCLEOTIDE SEQUENCE [LARGE SCALE GENOMIC DNA]</scope>
    <source>
        <strain evidence="9 10">NIES-4479</strain>
    </source>
</reference>
<gene>
    <name evidence="9" type="primary">PLEST010999</name>
    <name evidence="9" type="ORF">PLESTB_001354500</name>
</gene>
<dbReference type="GO" id="GO:0005524">
    <property type="term" value="F:ATP binding"/>
    <property type="evidence" value="ECO:0007669"/>
    <property type="project" value="UniProtKB-KW"/>
</dbReference>
<dbReference type="EC" id="2.7.1.151" evidence="8"/>
<protein>
    <recommendedName>
        <fullName evidence="8">Inositol polyphosphate multikinase</fullName>
        <ecNumber evidence="8">2.7.1.140</ecNumber>
        <ecNumber evidence="8">2.7.1.151</ecNumber>
    </recommendedName>
</protein>
<keyword evidence="3 8" id="KW-0547">Nucleotide-binding</keyword>
<dbReference type="GO" id="GO:0008440">
    <property type="term" value="F:inositol-1,4,5-trisphosphate 3-kinase activity"/>
    <property type="evidence" value="ECO:0007669"/>
    <property type="project" value="TreeGrafter"/>
</dbReference>
<dbReference type="GO" id="GO:0051765">
    <property type="term" value="F:inositol tetrakisphosphate kinase activity"/>
    <property type="evidence" value="ECO:0007669"/>
    <property type="project" value="TreeGrafter"/>
</dbReference>
<keyword evidence="4 8" id="KW-0418">Kinase</keyword>
<dbReference type="OrthoDB" id="5958943at2759"/>
<organism evidence="9 10">
    <name type="scientific">Pleodorina starrii</name>
    <dbReference type="NCBI Taxonomy" id="330485"/>
    <lineage>
        <taxon>Eukaryota</taxon>
        <taxon>Viridiplantae</taxon>
        <taxon>Chlorophyta</taxon>
        <taxon>core chlorophytes</taxon>
        <taxon>Chlorophyceae</taxon>
        <taxon>CS clade</taxon>
        <taxon>Chlamydomonadales</taxon>
        <taxon>Volvocaceae</taxon>
        <taxon>Pleodorina</taxon>
    </lineage>
</organism>
<evidence type="ECO:0000256" key="3">
    <source>
        <dbReference type="ARBA" id="ARBA00022741"/>
    </source>
</evidence>
<evidence type="ECO:0000256" key="4">
    <source>
        <dbReference type="ARBA" id="ARBA00022777"/>
    </source>
</evidence>
<dbReference type="GO" id="GO:0032958">
    <property type="term" value="P:inositol phosphate biosynthetic process"/>
    <property type="evidence" value="ECO:0007669"/>
    <property type="project" value="InterPro"/>
</dbReference>
<dbReference type="SUPFAM" id="SSF56104">
    <property type="entry name" value="SAICAR synthase-like"/>
    <property type="match status" value="1"/>
</dbReference>
<evidence type="ECO:0000256" key="6">
    <source>
        <dbReference type="ARBA" id="ARBA00036164"/>
    </source>
</evidence>
<evidence type="ECO:0000313" key="9">
    <source>
        <dbReference type="EMBL" id="GLC58399.1"/>
    </source>
</evidence>
<comment type="caution">
    <text evidence="9">The sequence shown here is derived from an EMBL/GenBank/DDBJ whole genome shotgun (WGS) entry which is preliminary data.</text>
</comment>
<keyword evidence="10" id="KW-1185">Reference proteome</keyword>
<evidence type="ECO:0000313" key="10">
    <source>
        <dbReference type="Proteomes" id="UP001165080"/>
    </source>
</evidence>
<sequence>MEAVVATAEATEVTDLKPCEHQAGGHFAVGKHAATFVDGSGKFYKLFQDDVRSGREASIYETIFAGADDDEVRKEDMVAFRHFVPKYFGIVVSGDKKLLALEDTCSAYQKPCVIDAKMGLTTIYDWSDGKYKAKNATKDLVTTQSTLGFRVTGFKVWQQDKGEYFVADRSYGKELTAETMPAALTKFGSNGSLTPRDVYGGPDGAVAKIRCLQSWFEAQRSLLFFAASIIVVYEGAATRPEEANVTIRFIDFAHTFPSKGKRDDNVLPGVKILADLLERVAEDGGQRQ</sequence>
<accession>A0A9W6BU24</accession>
<dbReference type="Gene3D" id="3.30.470.160">
    <property type="entry name" value="Inositol polyphosphate kinase"/>
    <property type="match status" value="1"/>
</dbReference>
<dbReference type="InterPro" id="IPR005522">
    <property type="entry name" value="IPK"/>
</dbReference>